<evidence type="ECO:0000313" key="6">
    <source>
        <dbReference type="EMBL" id="KDR95508.1"/>
    </source>
</evidence>
<evidence type="ECO:0000256" key="2">
    <source>
        <dbReference type="ARBA" id="ARBA00023239"/>
    </source>
</evidence>
<evidence type="ECO:0000259" key="4">
    <source>
        <dbReference type="PROSITE" id="PS51149"/>
    </source>
</evidence>
<keyword evidence="2" id="KW-0456">Lyase</keyword>
<gene>
    <name evidence="6" type="primary">pflD</name>
    <name evidence="6" type="ORF">CLIT_10c02350</name>
</gene>
<feature type="domain" description="PFL" evidence="5">
    <location>
        <begin position="3"/>
        <end position="659"/>
    </location>
</feature>
<dbReference type="GO" id="GO:0016829">
    <property type="term" value="F:lyase activity"/>
    <property type="evidence" value="ECO:0007669"/>
    <property type="project" value="UniProtKB-KW"/>
</dbReference>
<dbReference type="GO" id="GO:0008861">
    <property type="term" value="F:formate C-acetyltransferase activity"/>
    <property type="evidence" value="ECO:0007669"/>
    <property type="project" value="UniProtKB-EC"/>
</dbReference>
<reference evidence="6 7" key="1">
    <citation type="submission" date="2014-03" db="EMBL/GenBank/DDBJ databases">
        <title>Genome sequence of Clostridium litorale W6, DSM 5388.</title>
        <authorList>
            <person name="Poehlein A."/>
            <person name="Jagirdar A."/>
            <person name="Khonsari B."/>
            <person name="Chibani C.M."/>
            <person name="Gutierrez Gutierrez D.A."/>
            <person name="Davydova E."/>
            <person name="Alghaithi H.S."/>
            <person name="Nair K.P."/>
            <person name="Dhamotharan K."/>
            <person name="Chandran L."/>
            <person name="G W."/>
            <person name="Daniel R."/>
        </authorList>
    </citation>
    <scope>NUCLEOTIDE SEQUENCE [LARGE SCALE GENOMIC DNA]</scope>
    <source>
        <strain evidence="6 7">W6</strain>
    </source>
</reference>
<evidence type="ECO:0000256" key="1">
    <source>
        <dbReference type="ARBA" id="ARBA00022818"/>
    </source>
</evidence>
<dbReference type="EC" id="2.3.1.54" evidence="6"/>
<dbReference type="Proteomes" id="UP000027946">
    <property type="component" value="Unassembled WGS sequence"/>
</dbReference>
<dbReference type="Pfam" id="PF01228">
    <property type="entry name" value="Gly_radical"/>
    <property type="match status" value="1"/>
</dbReference>
<keyword evidence="1 3" id="KW-0556">Organic radical</keyword>
<evidence type="ECO:0000256" key="3">
    <source>
        <dbReference type="PROSITE-ProRule" id="PRU00493"/>
    </source>
</evidence>
<dbReference type="InterPro" id="IPR010098">
    <property type="entry name" value="PFL2/GDeHydtase_fam"/>
</dbReference>
<dbReference type="SUPFAM" id="SSF51998">
    <property type="entry name" value="PFL-like glycyl radical enzymes"/>
    <property type="match status" value="1"/>
</dbReference>
<keyword evidence="6" id="KW-0012">Acyltransferase</keyword>
<dbReference type="EMBL" id="JJMM01000010">
    <property type="protein sequence ID" value="KDR95508.1"/>
    <property type="molecule type" value="Genomic_DNA"/>
</dbReference>
<feature type="modified residue" description="Glycine radical" evidence="3">
    <location>
        <position position="762"/>
    </location>
</feature>
<dbReference type="OrthoDB" id="9803969at2"/>
<dbReference type="PROSITE" id="PS51554">
    <property type="entry name" value="PFL"/>
    <property type="match status" value="1"/>
</dbReference>
<sequence length="787" mass="87797">MCSRIEKMRLDYVNTKPSICVERAVAFTKSHMETEGQPLIIRRAKAFQKVCAEIPVNIFEGEVIVGTPGKFKRSGFICPEFSWKWVEEEMDGFSEREQDPYLIGDEQKDILRREVFPYWKGKSLEETFLARLPRETAKIAVDTGIVDNDSKWRSAVGEITPDYQDIIFKKGFRGIIKEAKEHLDSLEPLSAESIEKIHFYKAAIKTSNAIINLARRYSASAVEAAKAEPDGQRKKELLDIAFACANVPENPPQSFHEAVQTVWFVQLGEILSENSLALNLGRFDQYMYPLYERDIRAGKITREKAQELINMLWLKLSEWVWAISKNTSQYFAGYNAFQNLTVGGRKRDGSDATNEISYMCIEATQMLKTHQPGLSVRIHRDCPKEFLVKVCSLISKGMGFPAVHNDDVGAKMLIEAGLSPEDAMDWSNCGCVVPHFRKIGEWTAAANINLAAALEYALNDGKSRITGEIMGVREDMSLLSRFEDVKQAYFRQLSNLIKHSVIATLVAQQIHGEIVPRPFLSLLVDGCIQSGKDLSRGGARYNVGPVLTGIGVADVANSLAAVRRLVFEKQAVSLEELNEALDANWQGHEQLRKAAVECPKYGNDIDYVDNMAAEIAEFYNREIKKYRDFFGSPFNSAFMGISNYVPTGKVVGALPDGRLSKTPLTEGVSPHAGTDVTSPTAAMRSASKIDHNVHSGGTLLNVKLSPDIVRDETGISNMAALIRGCFSLGAFHVQFNVISAETLRKAQSDPESHRDLLVRVAGYSTQFINLSREMQDAIIERTTYDTV</sequence>
<comment type="caution">
    <text evidence="6">The sequence shown here is derived from an EMBL/GenBank/DDBJ whole genome shotgun (WGS) entry which is preliminary data.</text>
</comment>
<keyword evidence="7" id="KW-1185">Reference proteome</keyword>
<dbReference type="eggNOG" id="COG1882">
    <property type="taxonomic scope" value="Bacteria"/>
</dbReference>
<dbReference type="InterPro" id="IPR051215">
    <property type="entry name" value="GRE"/>
</dbReference>
<dbReference type="NCBIfam" id="TIGR01774">
    <property type="entry name" value="PFL2-3"/>
    <property type="match status" value="1"/>
</dbReference>
<dbReference type="RefSeq" id="WP_038263806.1">
    <property type="nucleotide sequence ID" value="NZ_FSRH01000010.1"/>
</dbReference>
<dbReference type="PANTHER" id="PTHR43641">
    <property type="entry name" value="FORMATE ACETYLTRANSFERASE 3-RELATED"/>
    <property type="match status" value="1"/>
</dbReference>
<evidence type="ECO:0000259" key="5">
    <source>
        <dbReference type="PROSITE" id="PS51554"/>
    </source>
</evidence>
<dbReference type="STRING" id="1121324.CLIT_10c02350"/>
<keyword evidence="6" id="KW-0808">Transferase</keyword>
<dbReference type="PROSITE" id="PS51149">
    <property type="entry name" value="GLY_RADICAL_2"/>
    <property type="match status" value="1"/>
</dbReference>
<dbReference type="InterPro" id="IPR001150">
    <property type="entry name" value="Gly_radical"/>
</dbReference>
<dbReference type="Pfam" id="PF02901">
    <property type="entry name" value="PFL-like"/>
    <property type="match status" value="1"/>
</dbReference>
<organism evidence="6 7">
    <name type="scientific">Peptoclostridium litorale DSM 5388</name>
    <dbReference type="NCBI Taxonomy" id="1121324"/>
    <lineage>
        <taxon>Bacteria</taxon>
        <taxon>Bacillati</taxon>
        <taxon>Bacillota</taxon>
        <taxon>Clostridia</taxon>
        <taxon>Peptostreptococcales</taxon>
        <taxon>Peptoclostridiaceae</taxon>
        <taxon>Peptoclostridium</taxon>
    </lineage>
</organism>
<dbReference type="GO" id="GO:0005829">
    <property type="term" value="C:cytosol"/>
    <property type="evidence" value="ECO:0007669"/>
    <property type="project" value="TreeGrafter"/>
</dbReference>
<dbReference type="AlphaFoldDB" id="A0A069RFE1"/>
<accession>A0A069RFE1</accession>
<protein>
    <submittedName>
        <fullName evidence="6">Formate acetyltransferase 2</fullName>
        <ecNumber evidence="6">2.3.1.54</ecNumber>
    </submittedName>
</protein>
<dbReference type="InterPro" id="IPR004184">
    <property type="entry name" value="PFL_dom"/>
</dbReference>
<dbReference type="Gene3D" id="3.20.70.20">
    <property type="match status" value="1"/>
</dbReference>
<name>A0A069RFE1_PEPLI</name>
<feature type="domain" description="Glycine radical" evidence="4">
    <location>
        <begin position="666"/>
        <end position="787"/>
    </location>
</feature>
<proteinExistence type="predicted"/>
<evidence type="ECO:0000313" key="7">
    <source>
        <dbReference type="Proteomes" id="UP000027946"/>
    </source>
</evidence>
<dbReference type="PANTHER" id="PTHR43641:SF2">
    <property type="entry name" value="DEHYDRATASE YBIW-RELATED"/>
    <property type="match status" value="1"/>
</dbReference>